<reference evidence="2 3" key="1">
    <citation type="journal article" date="2022" name="Nat. Plants">
        <title>Genomes of leafy and leafless Platanthera orchids illuminate the evolution of mycoheterotrophy.</title>
        <authorList>
            <person name="Li M.H."/>
            <person name="Liu K.W."/>
            <person name="Li Z."/>
            <person name="Lu H.C."/>
            <person name="Ye Q.L."/>
            <person name="Zhang D."/>
            <person name="Wang J.Y."/>
            <person name="Li Y.F."/>
            <person name="Zhong Z.M."/>
            <person name="Liu X."/>
            <person name="Yu X."/>
            <person name="Liu D.K."/>
            <person name="Tu X.D."/>
            <person name="Liu B."/>
            <person name="Hao Y."/>
            <person name="Liao X.Y."/>
            <person name="Jiang Y.T."/>
            <person name="Sun W.H."/>
            <person name="Chen J."/>
            <person name="Chen Y.Q."/>
            <person name="Ai Y."/>
            <person name="Zhai J.W."/>
            <person name="Wu S.S."/>
            <person name="Zhou Z."/>
            <person name="Hsiao Y.Y."/>
            <person name="Wu W.L."/>
            <person name="Chen Y.Y."/>
            <person name="Lin Y.F."/>
            <person name="Hsu J.L."/>
            <person name="Li C.Y."/>
            <person name="Wang Z.W."/>
            <person name="Zhao X."/>
            <person name="Zhong W.Y."/>
            <person name="Ma X.K."/>
            <person name="Ma L."/>
            <person name="Huang J."/>
            <person name="Chen G.Z."/>
            <person name="Huang M.Z."/>
            <person name="Huang L."/>
            <person name="Peng D.H."/>
            <person name="Luo Y.B."/>
            <person name="Zou S.Q."/>
            <person name="Chen S.P."/>
            <person name="Lan S."/>
            <person name="Tsai W.C."/>
            <person name="Van de Peer Y."/>
            <person name="Liu Z.J."/>
        </authorList>
    </citation>
    <scope>NUCLEOTIDE SEQUENCE [LARGE SCALE GENOMIC DNA]</scope>
    <source>
        <strain evidence="2">Lor287</strain>
    </source>
</reference>
<dbReference type="AlphaFoldDB" id="A0AAP0BTL7"/>
<evidence type="ECO:0000256" key="1">
    <source>
        <dbReference type="SAM" id="MobiDB-lite"/>
    </source>
</evidence>
<feature type="compositionally biased region" description="Basic and acidic residues" evidence="1">
    <location>
        <begin position="34"/>
        <end position="47"/>
    </location>
</feature>
<protein>
    <submittedName>
        <fullName evidence="2">Uncharacterized protein</fullName>
    </submittedName>
</protein>
<accession>A0AAP0BTL7</accession>
<feature type="compositionally biased region" description="Low complexity" evidence="1">
    <location>
        <begin position="54"/>
        <end position="71"/>
    </location>
</feature>
<comment type="caution">
    <text evidence="2">The sequence shown here is derived from an EMBL/GenBank/DDBJ whole genome shotgun (WGS) entry which is preliminary data.</text>
</comment>
<name>A0AAP0BTL7_9ASPA</name>
<evidence type="ECO:0000313" key="2">
    <source>
        <dbReference type="EMBL" id="KAK8948522.1"/>
    </source>
</evidence>
<evidence type="ECO:0000313" key="3">
    <source>
        <dbReference type="Proteomes" id="UP001418222"/>
    </source>
</evidence>
<gene>
    <name evidence="2" type="ORF">KSP39_PZI005731</name>
</gene>
<keyword evidence="3" id="KW-1185">Reference proteome</keyword>
<sequence length="113" mass="12493">MITEGAGLSPRSYNPDFSPQFTLGHVWEQSGGRRIPERQPAERSSDRRARRRSYLQSPPSSLTSTQPEQQSAVTSGNTQEKPRFRGESSGDFGGASQESPSFVLPDRSSNSEY</sequence>
<organism evidence="2 3">
    <name type="scientific">Platanthera zijinensis</name>
    <dbReference type="NCBI Taxonomy" id="2320716"/>
    <lineage>
        <taxon>Eukaryota</taxon>
        <taxon>Viridiplantae</taxon>
        <taxon>Streptophyta</taxon>
        <taxon>Embryophyta</taxon>
        <taxon>Tracheophyta</taxon>
        <taxon>Spermatophyta</taxon>
        <taxon>Magnoliopsida</taxon>
        <taxon>Liliopsida</taxon>
        <taxon>Asparagales</taxon>
        <taxon>Orchidaceae</taxon>
        <taxon>Orchidoideae</taxon>
        <taxon>Orchideae</taxon>
        <taxon>Orchidinae</taxon>
        <taxon>Platanthera</taxon>
    </lineage>
</organism>
<proteinExistence type="predicted"/>
<feature type="region of interest" description="Disordered" evidence="1">
    <location>
        <begin position="1"/>
        <end position="113"/>
    </location>
</feature>
<feature type="compositionally biased region" description="Polar residues" evidence="1">
    <location>
        <begin position="11"/>
        <end position="21"/>
    </location>
</feature>
<dbReference type="EMBL" id="JBBWWQ010000004">
    <property type="protein sequence ID" value="KAK8948522.1"/>
    <property type="molecule type" value="Genomic_DNA"/>
</dbReference>
<dbReference type="Proteomes" id="UP001418222">
    <property type="component" value="Unassembled WGS sequence"/>
</dbReference>